<keyword evidence="1" id="KW-0677">Repeat</keyword>
<sequence length="815" mass="93491">MSREMWIPELAVLRGFPTEAERQQWKQEGVTESESGSFLQLLLEGNFEAIFLNSLTQNIFNSTTMTEEKIDSYLEKQIVTFLDYSTDLDAAERQQLIFLIGVSSLQLFVQSNWTGPLVDLQPQDFLPSFLFQQFSEVKGLDAVVLNLLILDGESVYSLTSKPILLLLARVILVNVRHKLTAIQSLPWWTLRCVSIHQQLLEERSPQLFALAGDCIGEVTKQENLFVDDSGLYLAIQFHLECAYIFLYYYEYAKAKDQFHIAKDISKLQIDLTGALGKRTRFQENYVAQLILDVRRKEDVFSHCEFSPAPTPQEHLTRNLELNDDTVLNEIKLADCEQFQMPDLCAEELAVILGICTNFQKNNPVHKLTEEELLAFTSFLLSQPKFWAIQTSALILRTKLERGSTRRVERAMRQTQRQLASFLFELGCTSSALQIFEKLEMWEDVVICYERAGQHGKAEEILRQELEKKETPSLYCLLGDVLRDHACYERAWELSRHRSARAQRSKGLLHLRNKEFRECVECFERSVKINPMQLGVWFSLGCACLALEDYAGSAKAFQRCVTLEPDNAEAWNNLSTSYIRLKQKVKAFRTLQEALKCNYEHWQIWENYILTSTDVGEFSEAIKAYHRLLDLRDKYKDVQVLKILVRAVLDGMTDRSGDVATDLKGKLRELLGRVTSRVTNDGEIWRLYAQLYGNGQSEKPDENEKAFQYLSKAYKCDTQSSCWEKDMTSFKEVVQNALGLAHVAMKHSQHKSSPQEAVQVLSSVRLNLQGLVSKAKQLFTDAASGEISRELADEMVAMDALVIELQGLSNEFRNQY</sequence>
<dbReference type="SMART" id="SM00028">
    <property type="entry name" value="TPR"/>
    <property type="match status" value="4"/>
</dbReference>
<dbReference type="PROSITE" id="PS50005">
    <property type="entry name" value="TPR"/>
    <property type="match status" value="2"/>
</dbReference>
<dbReference type="Ensembl" id="ENSFCTT00005029862.1">
    <property type="protein sequence ID" value="ENSFCTP00005019575.1"/>
    <property type="gene ID" value="ENSFCTG00005010591.1"/>
</dbReference>
<comment type="similarity">
    <text evidence="3">Belongs to the TTC27 family.</text>
</comment>
<reference evidence="6" key="3">
    <citation type="submission" date="2025-09" db="UniProtKB">
        <authorList>
            <consortium name="Ensembl"/>
        </authorList>
    </citation>
    <scope>IDENTIFICATION</scope>
    <source>
        <strain evidence="6">breed Abyssinian</strain>
    </source>
</reference>
<keyword evidence="2 5" id="KW-0802">TPR repeat</keyword>
<dbReference type="SUPFAM" id="SSF48452">
    <property type="entry name" value="TPR-like"/>
    <property type="match status" value="1"/>
</dbReference>
<dbReference type="GeneTree" id="ENSGT00500000044929"/>
<dbReference type="PANTHER" id="PTHR16193">
    <property type="entry name" value="TETRATRICOPEPTIDE REPEAT PROTEIN 27"/>
    <property type="match status" value="1"/>
</dbReference>
<evidence type="ECO:0000313" key="7">
    <source>
        <dbReference type="Proteomes" id="UP000823872"/>
    </source>
</evidence>
<evidence type="ECO:0000256" key="5">
    <source>
        <dbReference type="PROSITE-ProRule" id="PRU00339"/>
    </source>
</evidence>
<organism evidence="6 7">
    <name type="scientific">Felis catus</name>
    <name type="common">Cat</name>
    <name type="synonym">Felis silvestris catus</name>
    <dbReference type="NCBI Taxonomy" id="9685"/>
    <lineage>
        <taxon>Eukaryota</taxon>
        <taxon>Metazoa</taxon>
        <taxon>Chordata</taxon>
        <taxon>Craniata</taxon>
        <taxon>Vertebrata</taxon>
        <taxon>Euteleostomi</taxon>
        <taxon>Mammalia</taxon>
        <taxon>Eutheria</taxon>
        <taxon>Laurasiatheria</taxon>
        <taxon>Carnivora</taxon>
        <taxon>Feliformia</taxon>
        <taxon>Felidae</taxon>
        <taxon>Felinae</taxon>
        <taxon>Felis</taxon>
    </lineage>
</organism>
<dbReference type="Gene3D" id="1.25.40.10">
    <property type="entry name" value="Tetratricopeptide repeat domain"/>
    <property type="match status" value="1"/>
</dbReference>
<feature type="repeat" description="TPR" evidence="5">
    <location>
        <begin position="499"/>
        <end position="532"/>
    </location>
</feature>
<evidence type="ECO:0000256" key="2">
    <source>
        <dbReference type="ARBA" id="ARBA00022803"/>
    </source>
</evidence>
<dbReference type="InterPro" id="IPR011990">
    <property type="entry name" value="TPR-like_helical_dom_sf"/>
</dbReference>
<reference evidence="6 7" key="1">
    <citation type="submission" date="2021-02" db="EMBL/GenBank/DDBJ databases">
        <title>Safari Cat Assemblies.</title>
        <authorList>
            <person name="Bredemeyer K.R."/>
            <person name="Murphy W.J."/>
        </authorList>
    </citation>
    <scope>NUCLEOTIDE SEQUENCE [LARGE SCALE GENOMIC DNA]</scope>
</reference>
<dbReference type="PANTHER" id="PTHR16193:SF0">
    <property type="entry name" value="TETRATRICOPEPTIDE REPEAT PROTEIN 27"/>
    <property type="match status" value="1"/>
</dbReference>
<proteinExistence type="inferred from homology"/>
<keyword evidence="7" id="KW-1185">Reference proteome</keyword>
<reference evidence="6" key="2">
    <citation type="submission" date="2025-08" db="UniProtKB">
        <authorList>
            <consortium name="Ensembl"/>
        </authorList>
    </citation>
    <scope>IDENTIFICATION</scope>
    <source>
        <strain evidence="6">breed Abyssinian</strain>
    </source>
</reference>
<dbReference type="InterPro" id="IPR019734">
    <property type="entry name" value="TPR_rpt"/>
</dbReference>
<dbReference type="InterPro" id="IPR044244">
    <property type="entry name" value="TTC27/Emw1"/>
</dbReference>
<dbReference type="Proteomes" id="UP000823872">
    <property type="component" value="Chromosome A3"/>
</dbReference>
<evidence type="ECO:0000256" key="3">
    <source>
        <dbReference type="ARBA" id="ARBA00024020"/>
    </source>
</evidence>
<evidence type="ECO:0000256" key="1">
    <source>
        <dbReference type="ARBA" id="ARBA00022737"/>
    </source>
</evidence>
<protein>
    <recommendedName>
        <fullName evidence="4">Tetratricopeptide repeat protein 27</fullName>
    </recommendedName>
</protein>
<accession>A0ABI7XAN8</accession>
<evidence type="ECO:0000313" key="6">
    <source>
        <dbReference type="Ensembl" id="ENSFCTP00005019575.1"/>
    </source>
</evidence>
<gene>
    <name evidence="6" type="primary">TTC27</name>
</gene>
<dbReference type="Pfam" id="PF13432">
    <property type="entry name" value="TPR_16"/>
    <property type="match status" value="1"/>
</dbReference>
<feature type="repeat" description="TPR" evidence="5">
    <location>
        <begin position="533"/>
        <end position="566"/>
    </location>
</feature>
<evidence type="ECO:0000256" key="4">
    <source>
        <dbReference type="ARBA" id="ARBA00024124"/>
    </source>
</evidence>
<name>A0ABI7XAN8_FELCA</name>